<dbReference type="PANTHER" id="PTHR16246:SF2">
    <property type="entry name" value="HOST CELL FACTOR C1 REGULATOR 1"/>
    <property type="match status" value="1"/>
</dbReference>
<feature type="region of interest" description="Disordered" evidence="1">
    <location>
        <begin position="1"/>
        <end position="22"/>
    </location>
</feature>
<reference evidence="2" key="2">
    <citation type="submission" date="2022-10" db="EMBL/GenBank/DDBJ databases">
        <authorList>
            <consortium name="ENA_rothamsted_submissions"/>
            <consortium name="culmorum"/>
            <person name="King R."/>
        </authorList>
    </citation>
    <scope>NUCLEOTIDE SEQUENCE</scope>
</reference>
<protein>
    <submittedName>
        <fullName evidence="2">Uncharacterized protein</fullName>
    </submittedName>
</protein>
<feature type="region of interest" description="Disordered" evidence="1">
    <location>
        <begin position="229"/>
        <end position="257"/>
    </location>
</feature>
<feature type="compositionally biased region" description="Polar residues" evidence="1">
    <location>
        <begin position="39"/>
        <end position="61"/>
    </location>
</feature>
<feature type="compositionally biased region" description="Polar residues" evidence="1">
    <location>
        <begin position="1"/>
        <end position="21"/>
    </location>
</feature>
<dbReference type="Proteomes" id="UP001153737">
    <property type="component" value="Chromosome 3"/>
</dbReference>
<dbReference type="AlphaFoldDB" id="A0A9P0GSH9"/>
<organism evidence="2 3">
    <name type="scientific">Phaedon cochleariae</name>
    <name type="common">Mustard beetle</name>
    <dbReference type="NCBI Taxonomy" id="80249"/>
    <lineage>
        <taxon>Eukaryota</taxon>
        <taxon>Metazoa</taxon>
        <taxon>Ecdysozoa</taxon>
        <taxon>Arthropoda</taxon>
        <taxon>Hexapoda</taxon>
        <taxon>Insecta</taxon>
        <taxon>Pterygota</taxon>
        <taxon>Neoptera</taxon>
        <taxon>Endopterygota</taxon>
        <taxon>Coleoptera</taxon>
        <taxon>Polyphaga</taxon>
        <taxon>Cucujiformia</taxon>
        <taxon>Chrysomeloidea</taxon>
        <taxon>Chrysomelidae</taxon>
        <taxon>Chrysomelinae</taxon>
        <taxon>Chrysomelini</taxon>
        <taxon>Phaedon</taxon>
    </lineage>
</organism>
<accession>A0A9P0GSH9</accession>
<dbReference type="InterPro" id="IPR029195">
    <property type="entry name" value="HCFC1R1"/>
</dbReference>
<name>A0A9P0GSH9_PHACE</name>
<evidence type="ECO:0000313" key="2">
    <source>
        <dbReference type="EMBL" id="CAH1159579.1"/>
    </source>
</evidence>
<evidence type="ECO:0000256" key="1">
    <source>
        <dbReference type="SAM" id="MobiDB-lite"/>
    </source>
</evidence>
<proteinExistence type="predicted"/>
<reference evidence="2" key="1">
    <citation type="submission" date="2022-01" db="EMBL/GenBank/DDBJ databases">
        <authorList>
            <person name="King R."/>
        </authorList>
    </citation>
    <scope>NUCLEOTIDE SEQUENCE</scope>
</reference>
<dbReference type="PANTHER" id="PTHR16246">
    <property type="entry name" value="HOST CELL FACTOR C1 REGULATOR 1"/>
    <property type="match status" value="1"/>
</dbReference>
<keyword evidence="3" id="KW-1185">Reference proteome</keyword>
<dbReference type="OrthoDB" id="6723881at2759"/>
<dbReference type="EMBL" id="OU896709">
    <property type="protein sequence ID" value="CAH1159579.1"/>
    <property type="molecule type" value="Genomic_DNA"/>
</dbReference>
<feature type="region of interest" description="Disordered" evidence="1">
    <location>
        <begin position="39"/>
        <end position="76"/>
    </location>
</feature>
<sequence>MNPSIPGMTSESNQQFPTSVFSFDPYPPPFGVNWNQPNPFANRAPQFNPNNAVSGQPQTYSGGPFSPGPPAVSQMSSPMATTSVRTAMNPVLDQRPNSGMVPFTQPQSTFSFGSPRPLQELVQFPFQITNNESKQREFRFKRKTDSPPLQPSKQHITEEKMAEHMSRLHINSETAASTETGSDQVQRLYMCEEMRKFQCESILPQRIVSLIQSPCTALVLWKPPAKLVADSDDDGGERNENNNAESVPDGHDMDDEDAVCINNMDMDNC</sequence>
<evidence type="ECO:0000313" key="3">
    <source>
        <dbReference type="Proteomes" id="UP001153737"/>
    </source>
</evidence>
<gene>
    <name evidence="2" type="ORF">PHAECO_LOCUS7176</name>
</gene>